<dbReference type="AlphaFoldDB" id="A0A8X6TQC4"/>
<keyword evidence="1" id="KW-0812">Transmembrane</keyword>
<keyword evidence="3" id="KW-1185">Reference proteome</keyword>
<proteinExistence type="predicted"/>
<comment type="caution">
    <text evidence="2">The sequence shown here is derived from an EMBL/GenBank/DDBJ whole genome shotgun (WGS) entry which is preliminary data.</text>
</comment>
<dbReference type="EMBL" id="BMAW01109703">
    <property type="protein sequence ID" value="GFT39728.1"/>
    <property type="molecule type" value="Genomic_DNA"/>
</dbReference>
<sequence>MMREEITKKEVTEPPFYVRSGDYKGFFGSLENPLGILHNSFQHLFSSYFYIHDMSYIWIILLVLVTVISIAVVNAHHRDEHERELMDMITAGVLALLLQKKN</sequence>
<accession>A0A8X6TQC4</accession>
<gene>
    <name evidence="2" type="ORF">NPIL_56271</name>
</gene>
<evidence type="ECO:0000313" key="3">
    <source>
        <dbReference type="Proteomes" id="UP000887013"/>
    </source>
</evidence>
<reference evidence="2" key="1">
    <citation type="submission" date="2020-08" db="EMBL/GenBank/DDBJ databases">
        <title>Multicomponent nature underlies the extraordinary mechanical properties of spider dragline silk.</title>
        <authorList>
            <person name="Kono N."/>
            <person name="Nakamura H."/>
            <person name="Mori M."/>
            <person name="Yoshida Y."/>
            <person name="Ohtoshi R."/>
            <person name="Malay A.D."/>
            <person name="Moran D.A.P."/>
            <person name="Tomita M."/>
            <person name="Numata K."/>
            <person name="Arakawa K."/>
        </authorList>
    </citation>
    <scope>NUCLEOTIDE SEQUENCE</scope>
</reference>
<evidence type="ECO:0000313" key="2">
    <source>
        <dbReference type="EMBL" id="GFT39728.1"/>
    </source>
</evidence>
<dbReference type="Proteomes" id="UP000887013">
    <property type="component" value="Unassembled WGS sequence"/>
</dbReference>
<organism evidence="2 3">
    <name type="scientific">Nephila pilipes</name>
    <name type="common">Giant wood spider</name>
    <name type="synonym">Nephila maculata</name>
    <dbReference type="NCBI Taxonomy" id="299642"/>
    <lineage>
        <taxon>Eukaryota</taxon>
        <taxon>Metazoa</taxon>
        <taxon>Ecdysozoa</taxon>
        <taxon>Arthropoda</taxon>
        <taxon>Chelicerata</taxon>
        <taxon>Arachnida</taxon>
        <taxon>Araneae</taxon>
        <taxon>Araneomorphae</taxon>
        <taxon>Entelegynae</taxon>
        <taxon>Araneoidea</taxon>
        <taxon>Nephilidae</taxon>
        <taxon>Nephila</taxon>
    </lineage>
</organism>
<feature type="transmembrane region" description="Helical" evidence="1">
    <location>
        <begin position="56"/>
        <end position="76"/>
    </location>
</feature>
<protein>
    <submittedName>
        <fullName evidence="2">Uncharacterized protein</fullName>
    </submittedName>
</protein>
<keyword evidence="1" id="KW-0472">Membrane</keyword>
<evidence type="ECO:0000256" key="1">
    <source>
        <dbReference type="SAM" id="Phobius"/>
    </source>
</evidence>
<keyword evidence="1" id="KW-1133">Transmembrane helix</keyword>
<name>A0A8X6TQC4_NEPPI</name>